<comment type="similarity">
    <text evidence="2">Belongs to the gluconeogenesis factor family.</text>
</comment>
<feature type="transmembrane region" description="Helical" evidence="4">
    <location>
        <begin position="103"/>
        <end position="127"/>
    </location>
</feature>
<evidence type="ECO:0000256" key="3">
    <source>
        <dbReference type="SAM" id="MobiDB-lite"/>
    </source>
</evidence>
<feature type="transmembrane region" description="Helical" evidence="4">
    <location>
        <begin position="59"/>
        <end position="79"/>
    </location>
</feature>
<dbReference type="Gene3D" id="3.40.50.10680">
    <property type="entry name" value="CofD-like domains"/>
    <property type="match status" value="1"/>
</dbReference>
<name>A0ABP9VFV8_9DEIO</name>
<reference evidence="5 6" key="1">
    <citation type="submission" date="2024-02" db="EMBL/GenBank/DDBJ databases">
        <title>Deinococcus xinjiangensis NBRC 107630.</title>
        <authorList>
            <person name="Ichikawa N."/>
            <person name="Katano-Makiyama Y."/>
            <person name="Hidaka K."/>
        </authorList>
    </citation>
    <scope>NUCLEOTIDE SEQUENCE [LARGE SCALE GENOMIC DNA]</scope>
    <source>
        <strain evidence="5 6">NBRC 107630</strain>
    </source>
</reference>
<dbReference type="RefSeq" id="WP_353544069.1">
    <property type="nucleotide sequence ID" value="NZ_BAABRN010000087.1"/>
</dbReference>
<feature type="region of interest" description="Disordered" evidence="3">
    <location>
        <begin position="1"/>
        <end position="24"/>
    </location>
</feature>
<sequence>MSVPPLQHERRSARAVPESGLSDDAELKPSMRLRAVQRGQHVQRRARMWLVPGLGVKRWLSLFTFCTFIGAVGFLHFTWTGPFHFVATKWILWLNQFTHPPYFPLHVVGILVMALALIGAFTSIFMLNRAMLRGTGTAPETAVDVMYERRNLARGAKVVAVGGGTGLSNLLTGLKKQTGNITAVVTVADDGGSSGRLRESLDMIAPGDLTDCYAALSDSPVLARLLLHRFERGAGIEGHTFGNLMLATLSEEQGGLGTAMQDIHEVLRVRGAVYPATTQPPTLVAHLSDGRTVRGESQFVSAVGAARIQRVTLDPPNLPALPQVLAAIGSAEIIVLGPGSLFTSIIPALIVPEIAAAVRQSAAPVVYVASIMTEPGETTRFTLGDHVQAITAHLGRTPDVVLMNSSPLATEVLRRYNAEGAELLDLNSADRELRSRVRLAPLLQPDTAWHDPEALAAALIELTPKQR</sequence>
<dbReference type="InterPro" id="IPR002882">
    <property type="entry name" value="CofD"/>
</dbReference>
<dbReference type="NCBIfam" id="TIGR01826">
    <property type="entry name" value="CofD_related"/>
    <property type="match status" value="1"/>
</dbReference>
<evidence type="ECO:0000256" key="4">
    <source>
        <dbReference type="SAM" id="Phobius"/>
    </source>
</evidence>
<keyword evidence="6" id="KW-1185">Reference proteome</keyword>
<dbReference type="Pfam" id="PF01933">
    <property type="entry name" value="CofD"/>
    <property type="match status" value="1"/>
</dbReference>
<keyword evidence="4" id="KW-0472">Membrane</keyword>
<evidence type="ECO:0000256" key="2">
    <source>
        <dbReference type="HAMAP-Rule" id="MF_00973"/>
    </source>
</evidence>
<accession>A0ABP9VFV8</accession>
<comment type="function">
    <text evidence="2">Required for morphogenesis under gluconeogenic growth conditions.</text>
</comment>
<organism evidence="5 6">
    <name type="scientific">Deinococcus xinjiangensis</name>
    <dbReference type="NCBI Taxonomy" id="457454"/>
    <lineage>
        <taxon>Bacteria</taxon>
        <taxon>Thermotogati</taxon>
        <taxon>Deinococcota</taxon>
        <taxon>Deinococci</taxon>
        <taxon>Deinococcales</taxon>
        <taxon>Deinococcaceae</taxon>
        <taxon>Deinococcus</taxon>
    </lineage>
</organism>
<dbReference type="InterPro" id="IPR038136">
    <property type="entry name" value="CofD-like_dom_sf"/>
</dbReference>
<gene>
    <name evidence="5" type="ORF">Dxin01_03872</name>
</gene>
<evidence type="ECO:0000256" key="1">
    <source>
        <dbReference type="ARBA" id="ARBA00022490"/>
    </source>
</evidence>
<dbReference type="EMBL" id="BAABRN010000087">
    <property type="protein sequence ID" value="GAA5504104.1"/>
    <property type="molecule type" value="Genomic_DNA"/>
</dbReference>
<keyword evidence="1 2" id="KW-0963">Cytoplasm</keyword>
<dbReference type="Proteomes" id="UP001458946">
    <property type="component" value="Unassembled WGS sequence"/>
</dbReference>
<dbReference type="SUPFAM" id="SSF142338">
    <property type="entry name" value="CofD-like"/>
    <property type="match status" value="1"/>
</dbReference>
<dbReference type="InterPro" id="IPR010119">
    <property type="entry name" value="Gluconeogen_factor"/>
</dbReference>
<dbReference type="CDD" id="cd07187">
    <property type="entry name" value="YvcK_like"/>
    <property type="match status" value="1"/>
</dbReference>
<comment type="caution">
    <text evidence="5">The sequence shown here is derived from an EMBL/GenBank/DDBJ whole genome shotgun (WGS) entry which is preliminary data.</text>
</comment>
<evidence type="ECO:0000313" key="6">
    <source>
        <dbReference type="Proteomes" id="UP001458946"/>
    </source>
</evidence>
<evidence type="ECO:0000313" key="5">
    <source>
        <dbReference type="EMBL" id="GAA5504104.1"/>
    </source>
</evidence>
<keyword evidence="4" id="KW-1133">Transmembrane helix</keyword>
<keyword evidence="4" id="KW-0812">Transmembrane</keyword>
<dbReference type="PANTHER" id="PTHR30135:SF3">
    <property type="entry name" value="GLUCONEOGENESIS FACTOR-RELATED"/>
    <property type="match status" value="1"/>
</dbReference>
<comment type="subcellular location">
    <subcellularLocation>
        <location evidence="2">Cytoplasm</location>
    </subcellularLocation>
</comment>
<dbReference type="HAMAP" id="MF_00973">
    <property type="entry name" value="Gluconeogen_factor"/>
    <property type="match status" value="1"/>
</dbReference>
<dbReference type="PANTHER" id="PTHR30135">
    <property type="entry name" value="UNCHARACTERIZED PROTEIN YVCK-RELATED"/>
    <property type="match status" value="1"/>
</dbReference>
<proteinExistence type="inferred from homology"/>
<protein>
    <recommendedName>
        <fullName evidence="2">Putative gluconeogenesis factor</fullName>
    </recommendedName>
</protein>